<evidence type="ECO:0000256" key="1">
    <source>
        <dbReference type="SAM" id="MobiDB-lite"/>
    </source>
</evidence>
<name>A0A919PJV0_9ACTN</name>
<evidence type="ECO:0000313" key="3">
    <source>
        <dbReference type="Proteomes" id="UP000660611"/>
    </source>
</evidence>
<sequence length="305" mass="33377">MSWAPFVYCRLLHGDWWWRAVPPQDRPHRYAALVSATLGAGSNIRDAPPRYTQAVLDGTRVIAAGFRVSEVREDLGYDNGGRPLSAVVGWVSDDPAAPAPPLDLLEQHLAEWAGAELDRWVRDVWTAVGLAVQQPRDSRFGPPPWPAVVPHDGTDLWRDTDHVRVFPWAERAPLWSAASGTTTPFTAVVGLSTVEQVDLATATHACLRTAVDRFDLPVPPPAELLPVAAPVHADSTADVTDESADVTNESRFQKAWRETKSRWPCSRSSRPPAVVPSHPDDQAPLNPELFRTRPTGNPPGDGSLI</sequence>
<reference evidence="2" key="1">
    <citation type="submission" date="2021-01" db="EMBL/GenBank/DDBJ databases">
        <title>Whole genome shotgun sequence of Dactylosporangium siamense NBRC 106093.</title>
        <authorList>
            <person name="Komaki H."/>
            <person name="Tamura T."/>
        </authorList>
    </citation>
    <scope>NUCLEOTIDE SEQUENCE</scope>
    <source>
        <strain evidence="2">NBRC 106093</strain>
    </source>
</reference>
<dbReference type="RefSeq" id="WP_203847073.1">
    <property type="nucleotide sequence ID" value="NZ_BAAAVW010000009.1"/>
</dbReference>
<feature type="region of interest" description="Disordered" evidence="1">
    <location>
        <begin position="236"/>
        <end position="305"/>
    </location>
</feature>
<evidence type="ECO:0000313" key="2">
    <source>
        <dbReference type="EMBL" id="GIG45284.1"/>
    </source>
</evidence>
<keyword evidence="3" id="KW-1185">Reference proteome</keyword>
<proteinExistence type="predicted"/>
<dbReference type="AlphaFoldDB" id="A0A919PJV0"/>
<dbReference type="Proteomes" id="UP000660611">
    <property type="component" value="Unassembled WGS sequence"/>
</dbReference>
<organism evidence="2 3">
    <name type="scientific">Dactylosporangium siamense</name>
    <dbReference type="NCBI Taxonomy" id="685454"/>
    <lineage>
        <taxon>Bacteria</taxon>
        <taxon>Bacillati</taxon>
        <taxon>Actinomycetota</taxon>
        <taxon>Actinomycetes</taxon>
        <taxon>Micromonosporales</taxon>
        <taxon>Micromonosporaceae</taxon>
        <taxon>Dactylosporangium</taxon>
    </lineage>
</organism>
<dbReference type="EMBL" id="BONQ01000050">
    <property type="protein sequence ID" value="GIG45284.1"/>
    <property type="molecule type" value="Genomic_DNA"/>
</dbReference>
<gene>
    <name evidence="2" type="ORF">Dsi01nite_033250</name>
</gene>
<comment type="caution">
    <text evidence="2">The sequence shown here is derived from an EMBL/GenBank/DDBJ whole genome shotgun (WGS) entry which is preliminary data.</text>
</comment>
<feature type="compositionally biased region" description="Low complexity" evidence="1">
    <location>
        <begin position="262"/>
        <end position="277"/>
    </location>
</feature>
<accession>A0A919PJV0</accession>
<protein>
    <submittedName>
        <fullName evidence="2">Uncharacterized protein</fullName>
    </submittedName>
</protein>
<feature type="compositionally biased region" description="Basic and acidic residues" evidence="1">
    <location>
        <begin position="251"/>
        <end position="261"/>
    </location>
</feature>